<sequence>MSLNSFCKRRSIFCNLVLSIIYIIFSKSLSSHHVMEV</sequence>
<proteinExistence type="predicted"/>
<evidence type="ECO:0000313" key="2">
    <source>
        <dbReference type="EMBL" id="EJX02830.1"/>
    </source>
</evidence>
<dbReference type="EMBL" id="AMCI01002399">
    <property type="protein sequence ID" value="EJX02830.1"/>
    <property type="molecule type" value="Genomic_DNA"/>
</dbReference>
<feature type="transmembrane region" description="Helical" evidence="1">
    <location>
        <begin position="12"/>
        <end position="30"/>
    </location>
</feature>
<comment type="caution">
    <text evidence="2">The sequence shown here is derived from an EMBL/GenBank/DDBJ whole genome shotgun (WGS) entry which is preliminary data.</text>
</comment>
<protein>
    <submittedName>
        <fullName evidence="2">Uncharacterized protein</fullName>
    </submittedName>
</protein>
<name>J9GRP0_9ZZZZ</name>
<evidence type="ECO:0000256" key="1">
    <source>
        <dbReference type="SAM" id="Phobius"/>
    </source>
</evidence>
<keyword evidence="1" id="KW-1133">Transmembrane helix</keyword>
<reference evidence="2" key="1">
    <citation type="journal article" date="2012" name="PLoS ONE">
        <title>Gene sets for utilization of primary and secondary nutrition supplies in the distal gut of endangered iberian lynx.</title>
        <authorList>
            <person name="Alcaide M."/>
            <person name="Messina E."/>
            <person name="Richter M."/>
            <person name="Bargiela R."/>
            <person name="Peplies J."/>
            <person name="Huws S.A."/>
            <person name="Newbold C.J."/>
            <person name="Golyshin P.N."/>
            <person name="Simon M.A."/>
            <person name="Lopez G."/>
            <person name="Yakimov M.M."/>
            <person name="Ferrer M."/>
        </authorList>
    </citation>
    <scope>NUCLEOTIDE SEQUENCE</scope>
</reference>
<keyword evidence="1" id="KW-0472">Membrane</keyword>
<gene>
    <name evidence="2" type="ORF">EVA_09066</name>
</gene>
<accession>J9GRP0</accession>
<organism evidence="2">
    <name type="scientific">gut metagenome</name>
    <dbReference type="NCBI Taxonomy" id="749906"/>
    <lineage>
        <taxon>unclassified sequences</taxon>
        <taxon>metagenomes</taxon>
        <taxon>organismal metagenomes</taxon>
    </lineage>
</organism>
<keyword evidence="1" id="KW-0812">Transmembrane</keyword>
<dbReference type="AlphaFoldDB" id="J9GRP0"/>